<sequence>MRKLSVILFSLAMLLLVQVGSVFADSKLDNEIDKLIGVDYHYGGTSTKGFDCSGFTQYVYKQLGIDLLRSSRDQATQGKKVSKDNLRPGDLVFFKTNGRTISHVGIYVGDGKFAHASVRRGITISSLSEKAYRNIFVTARRVMDTETYEALATEYDPADDELTGPADSGATDEPLE</sequence>
<evidence type="ECO:0000256" key="2">
    <source>
        <dbReference type="ARBA" id="ARBA00022670"/>
    </source>
</evidence>
<keyword evidence="2" id="KW-0645">Protease</keyword>
<feature type="domain" description="NlpC/P60" evidence="7">
    <location>
        <begin position="22"/>
        <end position="143"/>
    </location>
</feature>
<evidence type="ECO:0000256" key="6">
    <source>
        <dbReference type="SAM" id="SignalP"/>
    </source>
</evidence>
<feature type="region of interest" description="Disordered" evidence="5">
    <location>
        <begin position="153"/>
        <end position="176"/>
    </location>
</feature>
<dbReference type="PROSITE" id="PS51935">
    <property type="entry name" value="NLPC_P60"/>
    <property type="match status" value="1"/>
</dbReference>
<dbReference type="Gene3D" id="3.90.1720.10">
    <property type="entry name" value="endopeptidase domain like (from Nostoc punctiforme)"/>
    <property type="match status" value="1"/>
</dbReference>
<evidence type="ECO:0000256" key="4">
    <source>
        <dbReference type="ARBA" id="ARBA00022807"/>
    </source>
</evidence>
<dbReference type="PANTHER" id="PTHR47053:SF1">
    <property type="entry name" value="MUREIN DD-ENDOPEPTIDASE MEPH-RELATED"/>
    <property type="match status" value="1"/>
</dbReference>
<dbReference type="RefSeq" id="WP_378110925.1">
    <property type="nucleotide sequence ID" value="NZ_JBHSNC010000019.1"/>
</dbReference>
<keyword evidence="6" id="KW-0732">Signal</keyword>
<feature type="signal peptide" evidence="6">
    <location>
        <begin position="1"/>
        <end position="24"/>
    </location>
</feature>
<evidence type="ECO:0000256" key="3">
    <source>
        <dbReference type="ARBA" id="ARBA00022801"/>
    </source>
</evidence>
<feature type="chain" id="PRO_5045574560" evidence="6">
    <location>
        <begin position="25"/>
        <end position="176"/>
    </location>
</feature>
<evidence type="ECO:0000256" key="5">
    <source>
        <dbReference type="SAM" id="MobiDB-lite"/>
    </source>
</evidence>
<evidence type="ECO:0000259" key="7">
    <source>
        <dbReference type="PROSITE" id="PS51935"/>
    </source>
</evidence>
<dbReference type="Pfam" id="PF00877">
    <property type="entry name" value="NLPC_P60"/>
    <property type="match status" value="1"/>
</dbReference>
<proteinExistence type="inferred from homology"/>
<reference evidence="9" key="1">
    <citation type="journal article" date="2019" name="Int. J. Syst. Evol. Microbiol.">
        <title>The Global Catalogue of Microorganisms (GCM) 10K type strain sequencing project: providing services to taxonomists for standard genome sequencing and annotation.</title>
        <authorList>
            <consortium name="The Broad Institute Genomics Platform"/>
            <consortium name="The Broad Institute Genome Sequencing Center for Infectious Disease"/>
            <person name="Wu L."/>
            <person name="Ma J."/>
        </authorList>
    </citation>
    <scope>NUCLEOTIDE SEQUENCE [LARGE SCALE GENOMIC DNA]</scope>
    <source>
        <strain evidence="9">CGMCC 1.18578</strain>
    </source>
</reference>
<comment type="caution">
    <text evidence="8">The sequence shown here is derived from an EMBL/GenBank/DDBJ whole genome shotgun (WGS) entry which is preliminary data.</text>
</comment>
<evidence type="ECO:0000313" key="9">
    <source>
        <dbReference type="Proteomes" id="UP001596108"/>
    </source>
</evidence>
<dbReference type="EMBL" id="JBHSNC010000019">
    <property type="protein sequence ID" value="MFC5529055.1"/>
    <property type="molecule type" value="Genomic_DNA"/>
</dbReference>
<keyword evidence="4" id="KW-0788">Thiol protease</keyword>
<accession>A0ABW0QWB9</accession>
<dbReference type="Proteomes" id="UP001596108">
    <property type="component" value="Unassembled WGS sequence"/>
</dbReference>
<evidence type="ECO:0000256" key="1">
    <source>
        <dbReference type="ARBA" id="ARBA00007074"/>
    </source>
</evidence>
<dbReference type="PANTHER" id="PTHR47053">
    <property type="entry name" value="MUREIN DD-ENDOPEPTIDASE MEPH-RELATED"/>
    <property type="match status" value="1"/>
</dbReference>
<name>A0ABW0QWB9_9BACL</name>
<organism evidence="8 9">
    <name type="scientific">Cohnella yongneupensis</name>
    <dbReference type="NCBI Taxonomy" id="425006"/>
    <lineage>
        <taxon>Bacteria</taxon>
        <taxon>Bacillati</taxon>
        <taxon>Bacillota</taxon>
        <taxon>Bacilli</taxon>
        <taxon>Bacillales</taxon>
        <taxon>Paenibacillaceae</taxon>
        <taxon>Cohnella</taxon>
    </lineage>
</organism>
<protein>
    <submittedName>
        <fullName evidence="8">C40 family peptidase</fullName>
    </submittedName>
</protein>
<evidence type="ECO:0000313" key="8">
    <source>
        <dbReference type="EMBL" id="MFC5529055.1"/>
    </source>
</evidence>
<dbReference type="InterPro" id="IPR000064">
    <property type="entry name" value="NLP_P60_dom"/>
</dbReference>
<keyword evidence="9" id="KW-1185">Reference proteome</keyword>
<dbReference type="InterPro" id="IPR051202">
    <property type="entry name" value="Peptidase_C40"/>
</dbReference>
<keyword evidence="3" id="KW-0378">Hydrolase</keyword>
<gene>
    <name evidence="8" type="ORF">ACFPQ4_06265</name>
</gene>
<dbReference type="SUPFAM" id="SSF54001">
    <property type="entry name" value="Cysteine proteinases"/>
    <property type="match status" value="1"/>
</dbReference>
<comment type="similarity">
    <text evidence="1">Belongs to the peptidase C40 family.</text>
</comment>
<dbReference type="InterPro" id="IPR038765">
    <property type="entry name" value="Papain-like_cys_pep_sf"/>
</dbReference>